<keyword evidence="2" id="KW-1185">Reference proteome</keyword>
<dbReference type="KEGG" id="gca:Galf_1529"/>
<dbReference type="OrthoDB" id="9152473at2"/>
<dbReference type="Proteomes" id="UP000001235">
    <property type="component" value="Chromosome"/>
</dbReference>
<dbReference type="AlphaFoldDB" id="D9SGA1"/>
<dbReference type="HOGENOM" id="CLU_097851_0_0_4"/>
<accession>D9SGA1</accession>
<dbReference type="EMBL" id="CP002159">
    <property type="protein sequence ID" value="ADL55548.1"/>
    <property type="molecule type" value="Genomic_DNA"/>
</dbReference>
<name>D9SGA1_GALCS</name>
<dbReference type="RefSeq" id="WP_013293487.1">
    <property type="nucleotide sequence ID" value="NC_014394.1"/>
</dbReference>
<sequence length="283" mass="31867">MQNPLPVMSYVQRQARAAQKADILLKFLGSGDVFTTSDIAAELLCIDRRRASALLQKLEQNGALKSETHLVSQIESRDSAKKLSVKDVMALLKRAAGDQAVALTALQSMSEKRISTARTVRIYGISPHGIALADCYGNPHFELGRTNAAWINHRLDTQRMRIRAAAAGWTGWTPERILRLTPGMKKIPDAISINKLGQRISIEIERSCKTSKRYSELIVIYLQEIKAGKIDEVHYVCPAGVSKLVKKCFESIDTVKFHGDIVKLEQKHRDRFKFFDFDEWAKD</sequence>
<reference evidence="1 2" key="1">
    <citation type="submission" date="2010-08" db="EMBL/GenBank/DDBJ databases">
        <title>Complete sequence of Gallionella capsiferriformans ES-2.</title>
        <authorList>
            <consortium name="US DOE Joint Genome Institute"/>
            <person name="Lucas S."/>
            <person name="Copeland A."/>
            <person name="Lapidus A."/>
            <person name="Cheng J.-F."/>
            <person name="Bruce D."/>
            <person name="Goodwin L."/>
            <person name="Pitluck S."/>
            <person name="Chertkov O."/>
            <person name="Davenport K.W."/>
            <person name="Detter J.C."/>
            <person name="Han C."/>
            <person name="Tapia R."/>
            <person name="Land M."/>
            <person name="Hauser L."/>
            <person name="Chang Y.-J."/>
            <person name="Jeffries C."/>
            <person name="Kyrpides N."/>
            <person name="Ivanova N."/>
            <person name="Mikhailova N."/>
            <person name="Shelobolina E.S."/>
            <person name="Picardal F."/>
            <person name="Roden E."/>
            <person name="Emerson D."/>
            <person name="Woyke T."/>
        </authorList>
    </citation>
    <scope>NUCLEOTIDE SEQUENCE [LARGE SCALE GENOMIC DNA]</scope>
    <source>
        <strain evidence="1 2">ES-2</strain>
    </source>
</reference>
<gene>
    <name evidence="1" type="ordered locus">Galf_1529</name>
</gene>
<protein>
    <submittedName>
        <fullName evidence="1">Uncharacterized protein</fullName>
    </submittedName>
</protein>
<proteinExistence type="predicted"/>
<evidence type="ECO:0000313" key="2">
    <source>
        <dbReference type="Proteomes" id="UP000001235"/>
    </source>
</evidence>
<organism evidence="1 2">
    <name type="scientific">Gallionella capsiferriformans (strain ES-2)</name>
    <name type="common">Gallionella ferruginea capsiferriformans (strain ES-2)</name>
    <dbReference type="NCBI Taxonomy" id="395494"/>
    <lineage>
        <taxon>Bacteria</taxon>
        <taxon>Pseudomonadati</taxon>
        <taxon>Pseudomonadota</taxon>
        <taxon>Betaproteobacteria</taxon>
        <taxon>Nitrosomonadales</taxon>
        <taxon>Gallionellaceae</taxon>
        <taxon>Gallionella</taxon>
    </lineage>
</organism>
<evidence type="ECO:0000313" key="1">
    <source>
        <dbReference type="EMBL" id="ADL55548.1"/>
    </source>
</evidence>
<dbReference type="eggNOG" id="COG1846">
    <property type="taxonomic scope" value="Bacteria"/>
</dbReference>
<dbReference type="STRING" id="395494.Galf_1529"/>